<comment type="caution">
    <text evidence="1">The sequence shown here is derived from an EMBL/GenBank/DDBJ whole genome shotgun (WGS) entry which is preliminary data.</text>
</comment>
<dbReference type="RefSeq" id="WP_400187438.1">
    <property type="nucleotide sequence ID" value="NZ_JBGORX010000002.1"/>
</dbReference>
<sequence length="931" mass="106354">MVSIPKKALNLGSGQKPEEELALGKLILGNRIGDGSHKVYHAKYIEEGALKEGFFKELEPERNFPELLGKTSVGTSTVLKLSHERTAEEHLVYNDQGEVLGIFSLKLEGFKPFNIKGEPIPSDSAEKEQVIPSTKTLILENMIEILLERWAFGDDDPHPHNLSLKGGIDYDMFWYWFVVFIKGARTGIELPKTRVNLTVRDYERFPCCLDAKPYHSPTYAHPGQGSITIPVPEMVQTTVLPSTLPKVYAEPEQFACLAASPEAQAQKVAAALKRLLTFQPEVLCKRLFDEFESLDESDYQRIIKKYGSLVKWVERSDEKEDPEKPCRPEDKPIPTTMPFNYTSLGQTLRTKYEQTFPQLCNETTNRKSFVYFMMKMFQEHYDNLYRVVVFYMGCEDNGFGVPLLSTNEELFRKPSIFKNIQEWMEKQNESINDPTCQYNLEELNQRYHQVWRDAYALRLRALLRDTRNLTKSLAKLVAEKGDVVIVESADALEATDSELTDVWQLFGTLKNIAIDVKKDSEHGNVSSSNSNGASLSKALDLLVQFTNELQNIITQYYGKKGDVLLDADNKEFTQNILKLCSEYSDKIKDALAHTTSYAKDKFGPIINELEQFALQARFSTHLHATDEEMLKLPPNIKREVLPLTHEQVIEEFNEKLFAWVDTLSADKFKLYMGEIIDTKYRQSIEITRVRGKTVKDYLEKSSESNHNKLAYILSSGRTEDGALNTCIIRELTPVMLQKNYIASVSAALRNGSFETNISIFTKAAVSCAKHSGSFVHLQNQAGVALVYNTLYDWVEKTSKSNSERFRLLKNGSLNKYEKNLSTVNSFFFWSKSSRKEEINGYFRQYDAPTALAMTFKKGELSSTASSQLFLDIIQQIQEEITNNPKLKEHPGYALIELFNETEHKDFYLQYLQAKHTTLRMPTEKKCSTVTM</sequence>
<evidence type="ECO:0008006" key="3">
    <source>
        <dbReference type="Google" id="ProtNLM"/>
    </source>
</evidence>
<proteinExistence type="predicted"/>
<protein>
    <recommendedName>
        <fullName evidence="3">Substrate of the Dot/Icm secretion system</fullName>
    </recommendedName>
</protein>
<name>A0ABW8D7A0_9GAMM</name>
<dbReference type="EMBL" id="JBGORX010000002">
    <property type="protein sequence ID" value="MFJ1268593.1"/>
    <property type="molecule type" value="Genomic_DNA"/>
</dbReference>
<organism evidence="1 2">
    <name type="scientific">Legionella lytica</name>
    <dbReference type="NCBI Taxonomy" id="96232"/>
    <lineage>
        <taxon>Bacteria</taxon>
        <taxon>Pseudomonadati</taxon>
        <taxon>Pseudomonadota</taxon>
        <taxon>Gammaproteobacteria</taxon>
        <taxon>Legionellales</taxon>
        <taxon>Legionellaceae</taxon>
        <taxon>Legionella</taxon>
    </lineage>
</organism>
<reference evidence="1 2" key="1">
    <citation type="submission" date="2024-08" db="EMBL/GenBank/DDBJ databases">
        <title>Draft Genome Sequence of Legionella lytica strain DSB2004, Isolated From a Fire Sprinkler System.</title>
        <authorList>
            <person name="Everhart A.D."/>
            <person name="Kidane D.T."/>
            <person name="Farone A.L."/>
            <person name="Farone M.B."/>
        </authorList>
    </citation>
    <scope>NUCLEOTIDE SEQUENCE [LARGE SCALE GENOMIC DNA]</scope>
    <source>
        <strain evidence="1 2">DSB2004</strain>
    </source>
</reference>
<evidence type="ECO:0000313" key="1">
    <source>
        <dbReference type="EMBL" id="MFJ1268593.1"/>
    </source>
</evidence>
<keyword evidence="2" id="KW-1185">Reference proteome</keyword>
<dbReference type="Proteomes" id="UP001615550">
    <property type="component" value="Unassembled WGS sequence"/>
</dbReference>
<gene>
    <name evidence="1" type="ORF">ACD661_08520</name>
</gene>
<evidence type="ECO:0000313" key="2">
    <source>
        <dbReference type="Proteomes" id="UP001615550"/>
    </source>
</evidence>
<accession>A0ABW8D7A0</accession>